<feature type="transmembrane region" description="Helical" evidence="6">
    <location>
        <begin position="168"/>
        <end position="188"/>
    </location>
</feature>
<dbReference type="Pfam" id="PF00892">
    <property type="entry name" value="EamA"/>
    <property type="match status" value="1"/>
</dbReference>
<evidence type="ECO:0000256" key="5">
    <source>
        <dbReference type="ARBA" id="ARBA00023136"/>
    </source>
</evidence>
<feature type="domain" description="EamA" evidence="7">
    <location>
        <begin position="29"/>
        <end position="158"/>
    </location>
</feature>
<evidence type="ECO:0000256" key="3">
    <source>
        <dbReference type="ARBA" id="ARBA00022692"/>
    </source>
</evidence>
<accession>A0ABY6FKI4</accession>
<sequence>MNGQTVEIIDQASTPKTSPVSGSRWISGVLLAAMVLSWSSGFIGYRYASEHSGVMLVTFWRFVLAALLLFPWVLGSLRELTWVIVRQQMLVGLLAIAGFIAAIALSIELGVAPGTSSLIANLLPLSIVLSAGLIPGQRTRGWQWLGVGLCIAGMLIASAASVEFSDAPLWAYGLPALAVLSLTAATIYQKKTHQKETPSFTVPAMTSLFIQICAALPVFAVLSMLEGGIAPVLSFGFGAAVLWLVICSTLGGYGFYWLCLKRFNMQSVSGALFLTPPATMIWAWLQFDNPLSTGAIVGVALTLVGLPFLRRR</sequence>
<proteinExistence type="inferred from homology"/>
<feature type="transmembrane region" description="Helical" evidence="6">
    <location>
        <begin position="59"/>
        <end position="77"/>
    </location>
</feature>
<evidence type="ECO:0000256" key="4">
    <source>
        <dbReference type="ARBA" id="ARBA00022989"/>
    </source>
</evidence>
<comment type="similarity">
    <text evidence="2">Belongs to the EamA transporter family.</text>
</comment>
<evidence type="ECO:0000313" key="8">
    <source>
        <dbReference type="EMBL" id="UXZ98460.1"/>
    </source>
</evidence>
<evidence type="ECO:0000256" key="1">
    <source>
        <dbReference type="ARBA" id="ARBA00004141"/>
    </source>
</evidence>
<feature type="transmembrane region" description="Helical" evidence="6">
    <location>
        <begin position="228"/>
        <end position="256"/>
    </location>
</feature>
<evidence type="ECO:0000256" key="2">
    <source>
        <dbReference type="ARBA" id="ARBA00007362"/>
    </source>
</evidence>
<feature type="transmembrane region" description="Helical" evidence="6">
    <location>
        <begin position="118"/>
        <end position="135"/>
    </location>
</feature>
<organism evidence="8 9">
    <name type="scientific">Pseudomonas phytophila</name>
    <dbReference type="NCBI Taxonomy" id="2867264"/>
    <lineage>
        <taxon>Bacteria</taxon>
        <taxon>Pseudomonadati</taxon>
        <taxon>Pseudomonadota</taxon>
        <taxon>Gammaproteobacteria</taxon>
        <taxon>Pseudomonadales</taxon>
        <taxon>Pseudomonadaceae</taxon>
        <taxon>Pseudomonas</taxon>
    </lineage>
</organism>
<dbReference type="PANTHER" id="PTHR32322:SF2">
    <property type="entry name" value="EAMA DOMAIN-CONTAINING PROTEIN"/>
    <property type="match status" value="1"/>
</dbReference>
<feature type="transmembrane region" description="Helical" evidence="6">
    <location>
        <begin position="291"/>
        <end position="309"/>
    </location>
</feature>
<dbReference type="InterPro" id="IPR037185">
    <property type="entry name" value="EmrE-like"/>
</dbReference>
<gene>
    <name evidence="8" type="ORF">K3169_11610</name>
</gene>
<dbReference type="RefSeq" id="WP_263271618.1">
    <property type="nucleotide sequence ID" value="NZ_CP081201.1"/>
</dbReference>
<dbReference type="PANTHER" id="PTHR32322">
    <property type="entry name" value="INNER MEMBRANE TRANSPORTER"/>
    <property type="match status" value="1"/>
</dbReference>
<dbReference type="EMBL" id="CP081201">
    <property type="protein sequence ID" value="UXZ98460.1"/>
    <property type="molecule type" value="Genomic_DNA"/>
</dbReference>
<comment type="subcellular location">
    <subcellularLocation>
        <location evidence="1">Membrane</location>
        <topology evidence="1">Multi-pass membrane protein</topology>
    </subcellularLocation>
</comment>
<keyword evidence="4 6" id="KW-1133">Transmembrane helix</keyword>
<dbReference type="InterPro" id="IPR000620">
    <property type="entry name" value="EamA_dom"/>
</dbReference>
<evidence type="ECO:0000256" key="6">
    <source>
        <dbReference type="SAM" id="Phobius"/>
    </source>
</evidence>
<feature type="transmembrane region" description="Helical" evidence="6">
    <location>
        <begin position="25"/>
        <end position="47"/>
    </location>
</feature>
<dbReference type="Proteomes" id="UP001063228">
    <property type="component" value="Chromosome"/>
</dbReference>
<keyword evidence="9" id="KW-1185">Reference proteome</keyword>
<reference evidence="8" key="1">
    <citation type="submission" date="2021-08" db="EMBL/GenBank/DDBJ databases">
        <title>Complete genome sequence of Pseudomonas phytophila.</title>
        <authorList>
            <person name="Weir B.S."/>
            <person name="Templeton M.D."/>
            <person name="Arshed S."/>
            <person name="Andersen M.T."/>
            <person name="Jayaraman J."/>
        </authorList>
    </citation>
    <scope>NUCLEOTIDE SEQUENCE</scope>
    <source>
        <strain evidence="8">ICMP 23753</strain>
    </source>
</reference>
<keyword evidence="5 6" id="KW-0472">Membrane</keyword>
<evidence type="ECO:0000313" key="9">
    <source>
        <dbReference type="Proteomes" id="UP001063228"/>
    </source>
</evidence>
<feature type="transmembrane region" description="Helical" evidence="6">
    <location>
        <begin position="89"/>
        <end position="112"/>
    </location>
</feature>
<feature type="transmembrane region" description="Helical" evidence="6">
    <location>
        <begin position="142"/>
        <end position="162"/>
    </location>
</feature>
<dbReference type="InterPro" id="IPR050638">
    <property type="entry name" value="AA-Vitamin_Transporters"/>
</dbReference>
<protein>
    <submittedName>
        <fullName evidence="8">DMT family transporter</fullName>
    </submittedName>
</protein>
<evidence type="ECO:0000259" key="7">
    <source>
        <dbReference type="Pfam" id="PF00892"/>
    </source>
</evidence>
<feature type="transmembrane region" description="Helical" evidence="6">
    <location>
        <begin position="200"/>
        <end position="222"/>
    </location>
</feature>
<name>A0ABY6FKI4_9PSED</name>
<dbReference type="SUPFAM" id="SSF103481">
    <property type="entry name" value="Multidrug resistance efflux transporter EmrE"/>
    <property type="match status" value="2"/>
</dbReference>
<keyword evidence="3 6" id="KW-0812">Transmembrane</keyword>
<feature type="transmembrane region" description="Helical" evidence="6">
    <location>
        <begin position="268"/>
        <end position="285"/>
    </location>
</feature>